<keyword evidence="5" id="KW-1133">Transmembrane helix</keyword>
<keyword evidence="10" id="KW-1185">Reference proteome</keyword>
<evidence type="ECO:0000313" key="9">
    <source>
        <dbReference type="EMBL" id="CAB3987291.1"/>
    </source>
</evidence>
<dbReference type="AlphaFoldDB" id="A0A6S7GRU2"/>
<organism evidence="9 10">
    <name type="scientific">Paramuricea clavata</name>
    <name type="common">Red gorgonian</name>
    <name type="synonym">Violescent sea-whip</name>
    <dbReference type="NCBI Taxonomy" id="317549"/>
    <lineage>
        <taxon>Eukaryota</taxon>
        <taxon>Metazoa</taxon>
        <taxon>Cnidaria</taxon>
        <taxon>Anthozoa</taxon>
        <taxon>Octocorallia</taxon>
        <taxon>Malacalcyonacea</taxon>
        <taxon>Plexauridae</taxon>
        <taxon>Paramuricea</taxon>
    </lineage>
</organism>
<proteinExistence type="inferred from homology"/>
<evidence type="ECO:0000256" key="4">
    <source>
        <dbReference type="ARBA" id="ARBA00022692"/>
    </source>
</evidence>
<evidence type="ECO:0000313" key="10">
    <source>
        <dbReference type="Proteomes" id="UP001152795"/>
    </source>
</evidence>
<evidence type="ECO:0000256" key="8">
    <source>
        <dbReference type="ARBA" id="ARBA00023242"/>
    </source>
</evidence>
<comment type="subcellular location">
    <subcellularLocation>
        <location evidence="1">Nucleus membrane</location>
        <topology evidence="1">Multi-pass membrane protein</topology>
    </subcellularLocation>
</comment>
<evidence type="ECO:0000256" key="5">
    <source>
        <dbReference type="ARBA" id="ARBA00022989"/>
    </source>
</evidence>
<keyword evidence="7" id="KW-0325">Glycoprotein</keyword>
<dbReference type="PANTHER" id="PTHR14437">
    <property type="entry name" value="TRANSMEMBRANE PROTEIN 168"/>
    <property type="match status" value="1"/>
</dbReference>
<name>A0A6S7GRU2_PARCT</name>
<accession>A0A6S7GRU2</accession>
<dbReference type="Proteomes" id="UP001152795">
    <property type="component" value="Unassembled WGS sequence"/>
</dbReference>
<protein>
    <recommendedName>
        <fullName evidence="3">Transmembrane protein 168</fullName>
    </recommendedName>
</protein>
<dbReference type="PANTHER" id="PTHR14437:SF2">
    <property type="entry name" value="TRANSMEMBRANE PROTEIN 168"/>
    <property type="match status" value="1"/>
</dbReference>
<keyword evidence="4" id="KW-0812">Transmembrane</keyword>
<evidence type="ECO:0000256" key="7">
    <source>
        <dbReference type="ARBA" id="ARBA00023180"/>
    </source>
</evidence>
<reference evidence="9" key="1">
    <citation type="submission" date="2020-04" db="EMBL/GenBank/DDBJ databases">
        <authorList>
            <person name="Alioto T."/>
            <person name="Alioto T."/>
            <person name="Gomez Garrido J."/>
        </authorList>
    </citation>
    <scope>NUCLEOTIDE SEQUENCE</scope>
    <source>
        <strain evidence="9">A484AB</strain>
    </source>
</reference>
<dbReference type="EMBL" id="CACRXK020001150">
    <property type="protein sequence ID" value="CAB3987291.1"/>
    <property type="molecule type" value="Genomic_DNA"/>
</dbReference>
<keyword evidence="8" id="KW-0539">Nucleus</keyword>
<evidence type="ECO:0000256" key="1">
    <source>
        <dbReference type="ARBA" id="ARBA00004232"/>
    </source>
</evidence>
<gene>
    <name evidence="9" type="ORF">PACLA_8A028072</name>
</gene>
<evidence type="ECO:0000256" key="6">
    <source>
        <dbReference type="ARBA" id="ARBA00023136"/>
    </source>
</evidence>
<dbReference type="OrthoDB" id="5967342at2759"/>
<dbReference type="GO" id="GO:0031965">
    <property type="term" value="C:nuclear membrane"/>
    <property type="evidence" value="ECO:0007669"/>
    <property type="project" value="UniProtKB-SubCell"/>
</dbReference>
<dbReference type="InterPro" id="IPR029713">
    <property type="entry name" value="TMEM168"/>
</dbReference>
<evidence type="ECO:0000256" key="3">
    <source>
        <dbReference type="ARBA" id="ARBA00014572"/>
    </source>
</evidence>
<comment type="similarity">
    <text evidence="2">Belongs to the TMEM168 family.</text>
</comment>
<keyword evidence="6" id="KW-0472">Membrane</keyword>
<sequence length="684" mass="76621">MAFDMERLIKYISAVAIVSFLVGGFLGIYSRWEHHSSDKSFIIFGVVAAVFLVSAFVLYLLNRQELANAFLNLWIGIIFSVLTFTSVAYDHMFVSAQDLDVVDMLLIGSTCIYCCGTLLDRIHNYGNVEFHLLTIREVLLLVGFAFGSVVSEHGAPMVLLALAVACNLIAVHLKSALSLVNAVMTSVLVAMEFFPAIKVQYNPFCLATFAILLSFEAIIDMYFSKYSTVDRWKGFLTCGKWHRKSLVVLIFLGECIYVACAAQVTLSHHRAVVIVPIFFAFLLFWIAGHIVFLVDCWGFLIKLEECSQSLKEEFDTNTMLDVLASRGVRHFCLISKSIILITIATTVLLGIPSWQVTNAWFISSFLIVMPVESMVYSVLSSLGKCLGGTAIGYAVVIPCYNCRKDGLVVALPEAEYQGTNRTAVELINLLSRFFSEHIVHSFGTELCTSGLTLQSLESKLESFFNQRVLPGLPYDTFVLYYSGPVHDNGDWALLENNAFSLNQLLSLWEKMNGETGARLILVLDTENSHKWLPEVKKSKYFIGAQVGIASKSDDVEAANTQTVGELTKHWVYLNSAHNHNDVLDSSMPPTEANVRPTFAVSRRWCEFKFHVPTQKDISLHIEESFPAIVQPIMRLCNMFPQSADLFCFCEECVAMARNLKMRWLPPLTLDTGHGFKLIRTINKM</sequence>
<comment type="caution">
    <text evidence="9">The sequence shown here is derived from an EMBL/GenBank/DDBJ whole genome shotgun (WGS) entry which is preliminary data.</text>
</comment>
<evidence type="ECO:0000256" key="2">
    <source>
        <dbReference type="ARBA" id="ARBA00007329"/>
    </source>
</evidence>